<feature type="region of interest" description="Disordered" evidence="1">
    <location>
        <begin position="26"/>
        <end position="51"/>
    </location>
</feature>
<dbReference type="RefSeq" id="XP_016450333.1">
    <property type="nucleotide sequence ID" value="XM_016594847.1"/>
</dbReference>
<accession>A0A1S3YEA2</accession>
<dbReference type="Gene3D" id="2.40.70.10">
    <property type="entry name" value="Acid Proteases"/>
    <property type="match status" value="1"/>
</dbReference>
<protein>
    <recommendedName>
        <fullName evidence="3">Aspartic peptidase DDI1-type domain-containing protein</fullName>
    </recommendedName>
</protein>
<sequence length="210" mass="23596">MASLNVVSLRNGRQLEEVQSKKMRHVTFNERPTAIESTSEKSKESEKPAREAEQINIPFVDILQEVPKYAKYIKDTMANKRRLTEFKIVALTEECSSRIQGKLPQKLKDLGSFTIQISIGKHVVGRALCDLGASINLMPLFVFRQLGLGEPRPTTVILQLVDRSLSHPEGVIEDVLVQVGSFIFPADFIILDYEPDQEAPSILSHGPSYY</sequence>
<dbReference type="PANTHER" id="PTHR33067">
    <property type="entry name" value="RNA-DIRECTED DNA POLYMERASE-RELATED"/>
    <property type="match status" value="1"/>
</dbReference>
<reference evidence="2" key="1">
    <citation type="submission" date="2025-08" db="UniProtKB">
        <authorList>
            <consortium name="RefSeq"/>
        </authorList>
    </citation>
    <scope>IDENTIFICATION</scope>
</reference>
<evidence type="ECO:0008006" key="3">
    <source>
        <dbReference type="Google" id="ProtNLM"/>
    </source>
</evidence>
<feature type="compositionally biased region" description="Basic and acidic residues" evidence="1">
    <location>
        <begin position="38"/>
        <end position="51"/>
    </location>
</feature>
<dbReference type="PaxDb" id="4097-A0A1S3YEA2"/>
<evidence type="ECO:0000313" key="2">
    <source>
        <dbReference type="RefSeq" id="XP_016450333.1"/>
    </source>
</evidence>
<organism evidence="2">
    <name type="scientific">Nicotiana tabacum</name>
    <name type="common">Common tobacco</name>
    <dbReference type="NCBI Taxonomy" id="4097"/>
    <lineage>
        <taxon>Eukaryota</taxon>
        <taxon>Viridiplantae</taxon>
        <taxon>Streptophyta</taxon>
        <taxon>Embryophyta</taxon>
        <taxon>Tracheophyta</taxon>
        <taxon>Spermatophyta</taxon>
        <taxon>Magnoliopsida</taxon>
        <taxon>eudicotyledons</taxon>
        <taxon>Gunneridae</taxon>
        <taxon>Pentapetalae</taxon>
        <taxon>asterids</taxon>
        <taxon>lamiids</taxon>
        <taxon>Solanales</taxon>
        <taxon>Solanaceae</taxon>
        <taxon>Nicotianoideae</taxon>
        <taxon>Nicotianeae</taxon>
        <taxon>Nicotiana</taxon>
    </lineage>
</organism>
<proteinExistence type="predicted"/>
<dbReference type="AlphaFoldDB" id="A0A1S3YEA2"/>
<gene>
    <name evidence="2" type="primary">LOC107775158</name>
</gene>
<dbReference type="OrthoDB" id="778454at2759"/>
<name>A0A1S3YEA2_TOBAC</name>
<dbReference type="CDD" id="cd00303">
    <property type="entry name" value="retropepsin_like"/>
    <property type="match status" value="1"/>
</dbReference>
<dbReference type="InterPro" id="IPR021109">
    <property type="entry name" value="Peptidase_aspartic_dom_sf"/>
</dbReference>
<dbReference type="KEGG" id="nta:107775158"/>
<evidence type="ECO:0000256" key="1">
    <source>
        <dbReference type="SAM" id="MobiDB-lite"/>
    </source>
</evidence>
<dbReference type="PANTHER" id="PTHR33067:SF39">
    <property type="entry name" value="TRANSCRIPTION FACTOR INTERACTOR AND REGULATOR CCHC(ZN) FAMILY"/>
    <property type="match status" value="1"/>
</dbReference>